<evidence type="ECO:0000313" key="4">
    <source>
        <dbReference type="Proteomes" id="UP000434957"/>
    </source>
</evidence>
<dbReference type="Proteomes" id="UP000434957">
    <property type="component" value="Unassembled WGS sequence"/>
</dbReference>
<evidence type="ECO:0000313" key="2">
    <source>
        <dbReference type="EMBL" id="KAE9342913.1"/>
    </source>
</evidence>
<proteinExistence type="predicted"/>
<accession>A0A6A4FUZ9</accession>
<reference evidence="2 4" key="1">
    <citation type="submission" date="2018-08" db="EMBL/GenBank/DDBJ databases">
        <title>Genomic investigation of the strawberry pathogen Phytophthora fragariae indicates pathogenicity is determined by transcriptional variation in three key races.</title>
        <authorList>
            <person name="Adams T.M."/>
            <person name="Armitage A.D."/>
            <person name="Sobczyk M.K."/>
            <person name="Bates H.J."/>
            <person name="Dunwell J.M."/>
            <person name="Nellist C.F."/>
            <person name="Harrison R.J."/>
        </authorList>
    </citation>
    <scope>NUCLEOTIDE SEQUENCE [LARGE SCALE GENOMIC DNA]</scope>
    <source>
        <strain evidence="1 3">SCRP249</strain>
        <strain evidence="2 4">SCRP333</strain>
    </source>
</reference>
<dbReference type="EMBL" id="QXFV01000581">
    <property type="protein sequence ID" value="KAE9033597.1"/>
    <property type="molecule type" value="Genomic_DNA"/>
</dbReference>
<gene>
    <name evidence="1" type="ORF">PR001_g10096</name>
    <name evidence="2" type="ORF">PR003_g9239</name>
</gene>
<dbReference type="EMBL" id="QXFT01000475">
    <property type="protein sequence ID" value="KAE9342913.1"/>
    <property type="molecule type" value="Genomic_DNA"/>
</dbReference>
<organism evidence="2 4">
    <name type="scientific">Phytophthora rubi</name>
    <dbReference type="NCBI Taxonomy" id="129364"/>
    <lineage>
        <taxon>Eukaryota</taxon>
        <taxon>Sar</taxon>
        <taxon>Stramenopiles</taxon>
        <taxon>Oomycota</taxon>
        <taxon>Peronosporomycetes</taxon>
        <taxon>Peronosporales</taxon>
        <taxon>Peronosporaceae</taxon>
        <taxon>Phytophthora</taxon>
    </lineage>
</organism>
<dbReference type="InterPro" id="IPR006912">
    <property type="entry name" value="Harbinger_derived_prot"/>
</dbReference>
<dbReference type="AlphaFoldDB" id="A0A6A4FUZ9"/>
<sequence length="436" mass="49560">MDLTPTIGAQRWSRLWGSSNELVDDSVELLAIEMLLSEDSDDEEEPRRGGSRLGKSPNIDRLAGFYAELFYRDYFSASPTYNGEHFRRRFRMNRDLFKKIASDIECHDPYFRQKADCMGKFGLTCYQKCAAAIRALATGSSADDLDDRYRLAESTALETLRRFCEAVVAIYGESYLRYPTEQDLTRLLAQSAKRGWPGMLGSIDCMHWSWKNCPTAWAGEYKGKESGPTIVLEAIADYHGRFWHCFFGMPGSNNDLNVLDRSPIFDEAMNGVAPTVCFDVNGHTYDMGYWLADGIYPEYACFVKTIRAPIGRKQQHFAKMQEAQRKDVERAFGMLQARWHILTSPCRLWSQNAMKSVIVACVALHNMIIEDDLACGQSSEYVLDTPPTMPFVVEPPPSTSSANSRGVLRAVENRDVHRELQRDLMEFQWSTLGDLV</sequence>
<comment type="caution">
    <text evidence="2">The sequence shown here is derived from an EMBL/GenBank/DDBJ whole genome shotgun (WGS) entry which is preliminary data.</text>
</comment>
<evidence type="ECO:0000313" key="1">
    <source>
        <dbReference type="EMBL" id="KAE9033597.1"/>
    </source>
</evidence>
<keyword evidence="4" id="KW-1185">Reference proteome</keyword>
<dbReference type="PANTHER" id="PTHR47150">
    <property type="entry name" value="OS12G0169200 PROTEIN"/>
    <property type="match status" value="1"/>
</dbReference>
<dbReference type="Pfam" id="PF04827">
    <property type="entry name" value="Plant_tran"/>
    <property type="match status" value="1"/>
</dbReference>
<protein>
    <recommendedName>
        <fullName evidence="5">DDE Tnp4 domain-containing protein</fullName>
    </recommendedName>
</protein>
<dbReference type="PANTHER" id="PTHR47150:SF5">
    <property type="entry name" value="OS07G0546750 PROTEIN"/>
    <property type="match status" value="1"/>
</dbReference>
<dbReference type="Proteomes" id="UP000429607">
    <property type="component" value="Unassembled WGS sequence"/>
</dbReference>
<evidence type="ECO:0000313" key="3">
    <source>
        <dbReference type="Proteomes" id="UP000429607"/>
    </source>
</evidence>
<name>A0A6A4FUZ9_9STRA</name>
<evidence type="ECO:0008006" key="5">
    <source>
        <dbReference type="Google" id="ProtNLM"/>
    </source>
</evidence>